<keyword evidence="2" id="KW-0393">Immunoglobulin domain</keyword>
<keyword evidence="5" id="KW-0732">Signal</keyword>
<dbReference type="InterPro" id="IPR050958">
    <property type="entry name" value="Cell_Adh-Cytoskel_Orgn"/>
</dbReference>
<feature type="domain" description="Ig-like" evidence="6">
    <location>
        <begin position="210"/>
        <end position="297"/>
    </location>
</feature>
<feature type="compositionally biased region" description="Polar residues" evidence="3">
    <location>
        <begin position="223"/>
        <end position="232"/>
    </location>
</feature>
<feature type="chain" id="PRO_5045162190" evidence="5">
    <location>
        <begin position="20"/>
        <end position="502"/>
    </location>
</feature>
<dbReference type="Gene3D" id="2.60.40.10">
    <property type="entry name" value="Immunoglobulins"/>
    <property type="match status" value="4"/>
</dbReference>
<protein>
    <submittedName>
        <fullName evidence="8">Neural cell adhesion molecule 1-B-like</fullName>
    </submittedName>
</protein>
<dbReference type="InterPro" id="IPR003961">
    <property type="entry name" value="FN3_dom"/>
</dbReference>
<dbReference type="InterPro" id="IPR003599">
    <property type="entry name" value="Ig_sub"/>
</dbReference>
<dbReference type="InterPro" id="IPR013098">
    <property type="entry name" value="Ig_I-set"/>
</dbReference>
<dbReference type="CDD" id="cd00063">
    <property type="entry name" value="FN3"/>
    <property type="match status" value="1"/>
</dbReference>
<evidence type="ECO:0000259" key="7">
    <source>
        <dbReference type="PROSITE" id="PS50853"/>
    </source>
</evidence>
<feature type="region of interest" description="Disordered" evidence="3">
    <location>
        <begin position="216"/>
        <end position="235"/>
    </location>
</feature>
<gene>
    <name evidence="8" type="ORF">HHUSO_G31446</name>
</gene>
<dbReference type="Pfam" id="PF07679">
    <property type="entry name" value="I-set"/>
    <property type="match status" value="3"/>
</dbReference>
<evidence type="ECO:0000256" key="4">
    <source>
        <dbReference type="SAM" id="Phobius"/>
    </source>
</evidence>
<dbReference type="PROSITE" id="PS50853">
    <property type="entry name" value="FN3"/>
    <property type="match status" value="1"/>
</dbReference>
<feature type="signal peptide" evidence="5">
    <location>
        <begin position="1"/>
        <end position="19"/>
    </location>
</feature>
<proteinExistence type="predicted"/>
<feature type="transmembrane region" description="Helical" evidence="4">
    <location>
        <begin position="410"/>
        <end position="431"/>
    </location>
</feature>
<keyword evidence="1" id="KW-0677">Repeat</keyword>
<dbReference type="PROSITE" id="PS50835">
    <property type="entry name" value="IG_LIKE"/>
    <property type="match status" value="3"/>
</dbReference>
<dbReference type="InterPro" id="IPR036179">
    <property type="entry name" value="Ig-like_dom_sf"/>
</dbReference>
<dbReference type="SMART" id="SM00409">
    <property type="entry name" value="IG"/>
    <property type="match status" value="3"/>
</dbReference>
<dbReference type="PANTHER" id="PTHR45080">
    <property type="entry name" value="CONTACTIN 5"/>
    <property type="match status" value="1"/>
</dbReference>
<dbReference type="InterPro" id="IPR013783">
    <property type="entry name" value="Ig-like_fold"/>
</dbReference>
<sequence>MTSVSMFIWAMWLVAAADAKKEVEIIPASGDTQLHSSKLFLCKVKGGEAEMKWLYPNGMEIEDGQDQRFTVETIDETTITLLINSAEQHDNGIYTCVSTFEDGTAKRVTVNINVVPPPTARISEESVNATAGSTSSITCVVEGDPQPHINWTRNGRPIKAKHGRFGFNSDQSVLTIYAVEKTDEGQYTCIATNKINSSSANVTLHVSVKPEVQLERSKEARPQESTSITCNATGDPLPTMHWVRKGNKLVPDSRTEISQQPLSSTLTLQKVEPSDGGIYTCVATSPVGEDRRDVIVQTIPFTPDNVRANPGTASVDIIMEMPKPIEGAEILRYKLQWREEEGRSQWSTTTVEANNSLTIAGLLSDTSYEVRVAAINKIGEGGFSAQNKVRTLASIALSVSEKPGVGTGGIVGIVMVIFLVLLVAVDTTCYFTNHCGLMMCIAVNLLGKRPPGAKGLDEEERNVSTVDVGLKGLSAQQGGAPKQPNGVLSEVTCDKAPLTRFE</sequence>
<evidence type="ECO:0000313" key="8">
    <source>
        <dbReference type="EMBL" id="KAK6469888.1"/>
    </source>
</evidence>
<evidence type="ECO:0000313" key="9">
    <source>
        <dbReference type="Proteomes" id="UP001369086"/>
    </source>
</evidence>
<dbReference type="InterPro" id="IPR007110">
    <property type="entry name" value="Ig-like_dom"/>
</dbReference>
<evidence type="ECO:0000259" key="6">
    <source>
        <dbReference type="PROSITE" id="PS50835"/>
    </source>
</evidence>
<dbReference type="Proteomes" id="UP001369086">
    <property type="component" value="Unassembled WGS sequence"/>
</dbReference>
<dbReference type="SMART" id="SM00408">
    <property type="entry name" value="IGc2"/>
    <property type="match status" value="3"/>
</dbReference>
<reference evidence="8 9" key="1">
    <citation type="submission" date="2021-05" db="EMBL/GenBank/DDBJ databases">
        <authorList>
            <person name="Zahm M."/>
            <person name="Klopp C."/>
            <person name="Cabau C."/>
            <person name="Kuhl H."/>
            <person name="Suciu R."/>
            <person name="Ciorpac M."/>
            <person name="Holostenco D."/>
            <person name="Gessner J."/>
            <person name="Wuertz S."/>
            <person name="Hohne C."/>
            <person name="Stock M."/>
            <person name="Gislard M."/>
            <person name="Lluch J."/>
            <person name="Milhes M."/>
            <person name="Lampietro C."/>
            <person name="Lopez Roques C."/>
            <person name="Donnadieu C."/>
            <person name="Du K."/>
            <person name="Schartl M."/>
            <person name="Guiguen Y."/>
        </authorList>
    </citation>
    <scope>NUCLEOTIDE SEQUENCE [LARGE SCALE GENOMIC DNA]</scope>
    <source>
        <strain evidence="8">Hh-F2</strain>
        <tissue evidence="8">Blood</tissue>
    </source>
</reference>
<dbReference type="Pfam" id="PF00041">
    <property type="entry name" value="fn3"/>
    <property type="match status" value="1"/>
</dbReference>
<dbReference type="PANTHER" id="PTHR45080:SF29">
    <property type="entry name" value="NEURAL CELL ADHESION MOLECULE 1-LIKE ISOFORM X1"/>
    <property type="match status" value="1"/>
</dbReference>
<evidence type="ECO:0000256" key="3">
    <source>
        <dbReference type="SAM" id="MobiDB-lite"/>
    </source>
</evidence>
<dbReference type="EMBL" id="JAHFZB010000037">
    <property type="protein sequence ID" value="KAK6469888.1"/>
    <property type="molecule type" value="Genomic_DNA"/>
</dbReference>
<accession>A0ABR0YBV5</accession>
<evidence type="ECO:0000256" key="2">
    <source>
        <dbReference type="ARBA" id="ARBA00023319"/>
    </source>
</evidence>
<evidence type="ECO:0000256" key="5">
    <source>
        <dbReference type="SAM" id="SignalP"/>
    </source>
</evidence>
<keyword evidence="4" id="KW-0472">Membrane</keyword>
<dbReference type="InterPro" id="IPR003598">
    <property type="entry name" value="Ig_sub2"/>
</dbReference>
<feature type="domain" description="Ig-like" evidence="6">
    <location>
        <begin position="30"/>
        <end position="111"/>
    </location>
</feature>
<evidence type="ECO:0000256" key="1">
    <source>
        <dbReference type="ARBA" id="ARBA00022737"/>
    </source>
</evidence>
<feature type="domain" description="Fibronectin type-III" evidence="7">
    <location>
        <begin position="302"/>
        <end position="394"/>
    </location>
</feature>
<dbReference type="SMART" id="SM00060">
    <property type="entry name" value="FN3"/>
    <property type="match status" value="1"/>
</dbReference>
<name>A0ABR0YBV5_HUSHU</name>
<dbReference type="SUPFAM" id="SSF48726">
    <property type="entry name" value="Immunoglobulin"/>
    <property type="match status" value="3"/>
</dbReference>
<comment type="caution">
    <text evidence="8">The sequence shown here is derived from an EMBL/GenBank/DDBJ whole genome shotgun (WGS) entry which is preliminary data.</text>
</comment>
<dbReference type="CDD" id="cd00096">
    <property type="entry name" value="Ig"/>
    <property type="match status" value="1"/>
</dbReference>
<organism evidence="8 9">
    <name type="scientific">Huso huso</name>
    <name type="common">Beluga</name>
    <name type="synonym">Acipenser huso</name>
    <dbReference type="NCBI Taxonomy" id="61971"/>
    <lineage>
        <taxon>Eukaryota</taxon>
        <taxon>Metazoa</taxon>
        <taxon>Chordata</taxon>
        <taxon>Craniata</taxon>
        <taxon>Vertebrata</taxon>
        <taxon>Euteleostomi</taxon>
        <taxon>Actinopterygii</taxon>
        <taxon>Chondrostei</taxon>
        <taxon>Acipenseriformes</taxon>
        <taxon>Acipenseridae</taxon>
        <taxon>Huso</taxon>
    </lineage>
</organism>
<keyword evidence="4" id="KW-1133">Transmembrane helix</keyword>
<feature type="domain" description="Ig-like" evidence="6">
    <location>
        <begin position="118"/>
        <end position="207"/>
    </location>
</feature>
<dbReference type="InterPro" id="IPR036116">
    <property type="entry name" value="FN3_sf"/>
</dbReference>
<keyword evidence="9" id="KW-1185">Reference proteome</keyword>
<dbReference type="SUPFAM" id="SSF49265">
    <property type="entry name" value="Fibronectin type III"/>
    <property type="match status" value="1"/>
</dbReference>
<keyword evidence="4" id="KW-0812">Transmembrane</keyword>